<dbReference type="Proteomes" id="UP001330812">
    <property type="component" value="Chromosome"/>
</dbReference>
<dbReference type="RefSeq" id="WP_326837650.1">
    <property type="nucleotide sequence ID" value="NZ_CP142149.1"/>
</dbReference>
<dbReference type="GO" id="GO:0004733">
    <property type="term" value="F:pyridoxamine phosphate oxidase activity"/>
    <property type="evidence" value="ECO:0007669"/>
    <property type="project" value="UniProtKB-EC"/>
</dbReference>
<feature type="domain" description="Pyridoxamine 5'-phosphate oxidase N-terminal" evidence="2">
    <location>
        <begin position="37"/>
        <end position="120"/>
    </location>
</feature>
<keyword evidence="1 3" id="KW-0560">Oxidoreductase</keyword>
<reference evidence="3 4" key="1">
    <citation type="journal article" date="2015" name="Int. J. Syst. Evol. Microbiol.">
        <title>Amycolatopsis rhabdoformis sp. nov., an actinomycete isolated from a tropical forest soil.</title>
        <authorList>
            <person name="Souza W.R."/>
            <person name="Silva R.E."/>
            <person name="Goodfellow M."/>
            <person name="Busarakam K."/>
            <person name="Figueiro F.S."/>
            <person name="Ferreira D."/>
            <person name="Rodrigues-Filho E."/>
            <person name="Moraes L.A.B."/>
            <person name="Zucchi T.D."/>
        </authorList>
    </citation>
    <scope>NUCLEOTIDE SEQUENCE [LARGE SCALE GENOMIC DNA]</scope>
    <source>
        <strain evidence="3 4">NCIMB 14900</strain>
    </source>
</reference>
<gene>
    <name evidence="3" type="ORF">VSH64_22640</name>
</gene>
<dbReference type="EMBL" id="CP142149">
    <property type="protein sequence ID" value="WSE34842.1"/>
    <property type="molecule type" value="Genomic_DNA"/>
</dbReference>
<evidence type="ECO:0000313" key="3">
    <source>
        <dbReference type="EMBL" id="WSE34842.1"/>
    </source>
</evidence>
<dbReference type="EC" id="1.-.-.-" evidence="3"/>
<dbReference type="EC" id="1.4.3.5" evidence="3"/>
<name>A0ABZ1IK60_9PSEU</name>
<protein>
    <submittedName>
        <fullName evidence="3">Pyridoxamine 5'-phosphate oxidase family protein</fullName>
        <ecNumber evidence="3">1.-.-.-</ecNumber>
        <ecNumber evidence="3">1.4.3.5</ecNumber>
    </submittedName>
</protein>
<dbReference type="SUPFAM" id="SSF50475">
    <property type="entry name" value="FMN-binding split barrel"/>
    <property type="match status" value="1"/>
</dbReference>
<dbReference type="InterPro" id="IPR052019">
    <property type="entry name" value="F420H2_bilvrd_red/Heme_oxyg"/>
</dbReference>
<dbReference type="InterPro" id="IPR012349">
    <property type="entry name" value="Split_barrel_FMN-bd"/>
</dbReference>
<sequence length="171" mass="18216">MTEPTRTRNLDIYGHAPLAWSRARTALSPSPAADLPFFLTTVRPNGRPHTTGIGAVWHSDTLYFVSGPGTLKSRLLAANPWCSVGVRLSGLDLTLEGTASRVTDFPTLDGLATVYRSGGWPATAIEEGFTAPYSAPSAGPAPWYVYELALRTAVAVASEEPHGATEWTFAA</sequence>
<dbReference type="Pfam" id="PF01243">
    <property type="entry name" value="PNPOx_N"/>
    <property type="match status" value="1"/>
</dbReference>
<accession>A0ABZ1IK60</accession>
<dbReference type="InterPro" id="IPR011576">
    <property type="entry name" value="Pyridox_Oxase_N"/>
</dbReference>
<proteinExistence type="predicted"/>
<organism evidence="3 4">
    <name type="scientific">Amycolatopsis rhabdoformis</name>
    <dbReference type="NCBI Taxonomy" id="1448059"/>
    <lineage>
        <taxon>Bacteria</taxon>
        <taxon>Bacillati</taxon>
        <taxon>Actinomycetota</taxon>
        <taxon>Actinomycetes</taxon>
        <taxon>Pseudonocardiales</taxon>
        <taxon>Pseudonocardiaceae</taxon>
        <taxon>Amycolatopsis</taxon>
    </lineage>
</organism>
<dbReference type="Gene3D" id="2.30.110.10">
    <property type="entry name" value="Electron Transport, Fmn-binding Protein, Chain A"/>
    <property type="match status" value="1"/>
</dbReference>
<keyword evidence="4" id="KW-1185">Reference proteome</keyword>
<dbReference type="PANTHER" id="PTHR35176:SF4">
    <property type="entry name" value="PYRIDOXAMINE 5'-PHOSPHATE OXIDASE-RELATED FMN-BINDING"/>
    <property type="match status" value="1"/>
</dbReference>
<evidence type="ECO:0000313" key="4">
    <source>
        <dbReference type="Proteomes" id="UP001330812"/>
    </source>
</evidence>
<evidence type="ECO:0000256" key="1">
    <source>
        <dbReference type="ARBA" id="ARBA00023002"/>
    </source>
</evidence>
<evidence type="ECO:0000259" key="2">
    <source>
        <dbReference type="Pfam" id="PF01243"/>
    </source>
</evidence>
<dbReference type="PANTHER" id="PTHR35176">
    <property type="entry name" value="HEME OXYGENASE HI_0854-RELATED"/>
    <property type="match status" value="1"/>
</dbReference>